<evidence type="ECO:0000313" key="3">
    <source>
        <dbReference type="EMBL" id="TRW97029.1"/>
    </source>
</evidence>
<name>A0ABY3CD53_9GAMM</name>
<keyword evidence="4" id="KW-1185">Reference proteome</keyword>
<organism evidence="3 4">
    <name type="scientific">Candidatus Methylobacter oryzae</name>
    <dbReference type="NCBI Taxonomy" id="2497749"/>
    <lineage>
        <taxon>Bacteria</taxon>
        <taxon>Pseudomonadati</taxon>
        <taxon>Pseudomonadota</taxon>
        <taxon>Gammaproteobacteria</taxon>
        <taxon>Methylococcales</taxon>
        <taxon>Methylococcaceae</taxon>
        <taxon>Methylobacter</taxon>
    </lineage>
</organism>
<dbReference type="InterPro" id="IPR017850">
    <property type="entry name" value="Alkaline_phosphatase_core_sf"/>
</dbReference>
<gene>
    <name evidence="3" type="ORF">EKO24_008070</name>
</gene>
<accession>A0ABY3CD53</accession>
<sequence length="445" mass="49646">MTINRIAAFLTALTLLLPATARTEPEGLNRIEHIVVIYLENRSFDSLFGVFPDADGLANAENAPLQVDDNGQPYKTLPAIRNGNKSFLPANLENRSFNIAPYAKLNETHPDLTHRFFIHQMQLNGGRNDRFAQLSSAGGLVMGYYDLSGTALWNYAKEFTLADNFFQAAFGGSFLNHQWLICACTPVFKDAPAELRQWKNDPATSRPINDPGVTEDGYAVNTIQPHFPPFDPAHSNNRLPVQYQATIGDRLSEKNISWAWYADGWDDAVAGRKTNDHFAYHHQPFVYYANYAPDSRARAEHLKDKNQLFADLKGNFPQVAFFKPSGKKDQHPGHSSILDADREVKEVVDAIQGSTAWPNTAIVITYDEYGGFWDHVAPPEGDRWGPGTRIPAIIVSPFAKKGYVDHTLYDTTSILKLIENRFGLAPLSGRDAKANGLEGAFEFDQ</sequence>
<comment type="caution">
    <text evidence="3">The sequence shown here is derived from an EMBL/GenBank/DDBJ whole genome shotgun (WGS) entry which is preliminary data.</text>
</comment>
<protein>
    <submittedName>
        <fullName evidence="3">Acid phosphatase</fullName>
    </submittedName>
</protein>
<dbReference type="EMBL" id="RYFG02000077">
    <property type="protein sequence ID" value="TRW97029.1"/>
    <property type="molecule type" value="Genomic_DNA"/>
</dbReference>
<evidence type="ECO:0000256" key="1">
    <source>
        <dbReference type="ARBA" id="ARBA00022801"/>
    </source>
</evidence>
<feature type="chain" id="PRO_5045149437" evidence="2">
    <location>
        <begin position="22"/>
        <end position="445"/>
    </location>
</feature>
<evidence type="ECO:0000256" key="2">
    <source>
        <dbReference type="SAM" id="SignalP"/>
    </source>
</evidence>
<dbReference type="RefSeq" id="WP_127030269.1">
    <property type="nucleotide sequence ID" value="NZ_RYFG02000077.1"/>
</dbReference>
<evidence type="ECO:0000313" key="4">
    <source>
        <dbReference type="Proteomes" id="UP000733744"/>
    </source>
</evidence>
<keyword evidence="1" id="KW-0378">Hydrolase</keyword>
<dbReference type="Pfam" id="PF04185">
    <property type="entry name" value="Phosphoesterase"/>
    <property type="match status" value="1"/>
</dbReference>
<keyword evidence="2" id="KW-0732">Signal</keyword>
<reference evidence="3 4" key="1">
    <citation type="journal article" date="2019" name="Antonie Van Leeuwenhoek">
        <title>Description of 'Ca. Methylobacter oryzae' KRF1, a novel species from the environmentally important Methylobacter clade 2.</title>
        <authorList>
            <person name="Khatri K."/>
            <person name="Mohite J.A."/>
            <person name="Pandit P.S."/>
            <person name="Bahulikar R."/>
            <person name="Rahalkar M.C."/>
        </authorList>
    </citation>
    <scope>NUCLEOTIDE SEQUENCE [LARGE SCALE GENOMIC DNA]</scope>
    <source>
        <strain evidence="3 4">KRF1</strain>
    </source>
</reference>
<dbReference type="SUPFAM" id="SSF53649">
    <property type="entry name" value="Alkaline phosphatase-like"/>
    <property type="match status" value="1"/>
</dbReference>
<proteinExistence type="predicted"/>
<dbReference type="Gene3D" id="3.40.720.10">
    <property type="entry name" value="Alkaline Phosphatase, subunit A"/>
    <property type="match status" value="2"/>
</dbReference>
<feature type="signal peptide" evidence="2">
    <location>
        <begin position="1"/>
        <end position="21"/>
    </location>
</feature>
<dbReference type="Proteomes" id="UP000733744">
    <property type="component" value="Unassembled WGS sequence"/>
</dbReference>
<dbReference type="CDD" id="cd16013">
    <property type="entry name" value="AcpA"/>
    <property type="match status" value="1"/>
</dbReference>
<dbReference type="PANTHER" id="PTHR31956">
    <property type="entry name" value="NON-SPECIFIC PHOSPHOLIPASE C4-RELATED"/>
    <property type="match status" value="1"/>
</dbReference>
<dbReference type="InterPro" id="IPR007312">
    <property type="entry name" value="Phosphoesterase"/>
</dbReference>
<dbReference type="PANTHER" id="PTHR31956:SF1">
    <property type="entry name" value="NON-SPECIFIC PHOSPHOLIPASE C1"/>
    <property type="match status" value="1"/>
</dbReference>